<comment type="caution">
    <text evidence="2">The sequence shown here is derived from an EMBL/GenBank/DDBJ whole genome shotgun (WGS) entry which is preliminary data.</text>
</comment>
<dbReference type="Pfam" id="PF15515">
    <property type="entry name" value="MvaI_BcnI"/>
    <property type="match status" value="1"/>
</dbReference>
<dbReference type="Proteomes" id="UP000235533">
    <property type="component" value="Unassembled WGS sequence"/>
</dbReference>
<reference evidence="3" key="1">
    <citation type="submission" date="2016-07" db="EMBL/GenBank/DDBJ databases">
        <title>Nontailed viruses are major unrecognized killers of bacteria in the ocean.</title>
        <authorList>
            <person name="Kauffman K."/>
            <person name="Hussain F."/>
            <person name="Yang J."/>
            <person name="Arevalo P."/>
            <person name="Brown J."/>
            <person name="Cutler M."/>
            <person name="Kelly L."/>
            <person name="Polz M.F."/>
        </authorList>
    </citation>
    <scope>NUCLEOTIDE SEQUENCE [LARGE SCALE GENOMIC DNA]</scope>
    <source>
        <strain evidence="3">10N.261.48.B5</strain>
    </source>
</reference>
<evidence type="ECO:0000313" key="3">
    <source>
        <dbReference type="Proteomes" id="UP000235533"/>
    </source>
</evidence>
<proteinExistence type="predicted"/>
<dbReference type="InterPro" id="IPR029127">
    <property type="entry name" value="MvaI_BcnI"/>
</dbReference>
<organism evidence="2 3">
    <name type="scientific">Vibrio splendidus</name>
    <dbReference type="NCBI Taxonomy" id="29497"/>
    <lineage>
        <taxon>Bacteria</taxon>
        <taxon>Pseudomonadati</taxon>
        <taxon>Pseudomonadota</taxon>
        <taxon>Gammaproteobacteria</taxon>
        <taxon>Vibrionales</taxon>
        <taxon>Vibrionaceae</taxon>
        <taxon>Vibrio</taxon>
    </lineage>
</organism>
<dbReference type="AlphaFoldDB" id="A0A2N7K187"/>
<dbReference type="InterPro" id="IPR043005">
    <property type="entry name" value="MvaI_BcnI_rec"/>
</dbReference>
<accession>A0A2N7K187</accession>
<dbReference type="RefSeq" id="WP_102550815.1">
    <property type="nucleotide sequence ID" value="NZ_MCZF01000002.1"/>
</dbReference>
<name>A0A2N7K187_VIBSP</name>
<dbReference type="EMBL" id="MCZF01000002">
    <property type="protein sequence ID" value="PMM66930.1"/>
    <property type="molecule type" value="Genomic_DNA"/>
</dbReference>
<dbReference type="Gene3D" id="3.40.210.20">
    <property type="entry name" value="MvaI/BcnI restriction endonuclease, catalytic domain"/>
    <property type="match status" value="1"/>
</dbReference>
<protein>
    <recommendedName>
        <fullName evidence="1">MvaI/BcnI restriction endonuclease domain-containing protein</fullName>
    </recommendedName>
</protein>
<evidence type="ECO:0000313" key="2">
    <source>
        <dbReference type="EMBL" id="PMM66930.1"/>
    </source>
</evidence>
<feature type="domain" description="MvaI/BcnI restriction endonuclease" evidence="1">
    <location>
        <begin position="14"/>
        <end position="245"/>
    </location>
</feature>
<gene>
    <name evidence="2" type="ORF">BCT54_00365</name>
</gene>
<sequence length="251" mass="28976">MNNDPQLESFSNDFLRVKKLGFRPSHRANSTGIGKTYEDLLGVAENNLKEPDLHGFEVKSQRAYTGSYVTIFTKSPTMPKGANAILRNNYGSFDEKYPDLKVLHTSIFADKFNTHKSGYRFTLSIDNYERKIYLIVADKDEKTIDNSTYWTFDALEQAIVAKITRLAYVSAETRRNAMGQEEFWFNKAHIFSGLKPFHTFLELLMEGVIMFDIRIGAYKTGPNRGRHHDHGSGFRIKKQDMKRLYKNHLTI</sequence>
<dbReference type="InterPro" id="IPR043004">
    <property type="entry name" value="MvaI_BcnI_cat"/>
</dbReference>
<evidence type="ECO:0000259" key="1">
    <source>
        <dbReference type="Pfam" id="PF15515"/>
    </source>
</evidence>
<dbReference type="CDD" id="cd22347">
    <property type="entry name" value="PDDEXK_nuclease"/>
    <property type="match status" value="1"/>
</dbReference>
<dbReference type="Gene3D" id="3.30.70.3570">
    <property type="entry name" value="MvaI/BcnI restriction endonuclease, recognition domain"/>
    <property type="match status" value="1"/>
</dbReference>